<name>A0A5D2FVL7_GOSDA</name>
<dbReference type="Proteomes" id="UP000323506">
    <property type="component" value="Chromosome A07"/>
</dbReference>
<dbReference type="InterPro" id="IPR036691">
    <property type="entry name" value="Endo/exonu/phosph_ase_sf"/>
</dbReference>
<evidence type="ECO:0000313" key="2">
    <source>
        <dbReference type="Proteomes" id="UP000323506"/>
    </source>
</evidence>
<dbReference type="PANTHER" id="PTHR34427">
    <property type="entry name" value="DUF4283 DOMAIN PROTEIN"/>
    <property type="match status" value="1"/>
</dbReference>
<keyword evidence="2" id="KW-1185">Reference proteome</keyword>
<organism evidence="1 2">
    <name type="scientific">Gossypium darwinii</name>
    <name type="common">Darwin's cotton</name>
    <name type="synonym">Gossypium barbadense var. darwinii</name>
    <dbReference type="NCBI Taxonomy" id="34276"/>
    <lineage>
        <taxon>Eukaryota</taxon>
        <taxon>Viridiplantae</taxon>
        <taxon>Streptophyta</taxon>
        <taxon>Embryophyta</taxon>
        <taxon>Tracheophyta</taxon>
        <taxon>Spermatophyta</taxon>
        <taxon>Magnoliopsida</taxon>
        <taxon>eudicotyledons</taxon>
        <taxon>Gunneridae</taxon>
        <taxon>Pentapetalae</taxon>
        <taxon>rosids</taxon>
        <taxon>malvids</taxon>
        <taxon>Malvales</taxon>
        <taxon>Malvaceae</taxon>
        <taxon>Malvoideae</taxon>
        <taxon>Gossypium</taxon>
    </lineage>
</organism>
<reference evidence="1 2" key="1">
    <citation type="submission" date="2019-06" db="EMBL/GenBank/DDBJ databases">
        <title>WGS assembly of Gossypium darwinii.</title>
        <authorList>
            <person name="Chen Z.J."/>
            <person name="Sreedasyam A."/>
            <person name="Ando A."/>
            <person name="Song Q."/>
            <person name="De L."/>
            <person name="Hulse-Kemp A."/>
            <person name="Ding M."/>
            <person name="Ye W."/>
            <person name="Kirkbride R."/>
            <person name="Jenkins J."/>
            <person name="Plott C."/>
            <person name="Lovell J."/>
            <person name="Lin Y.-M."/>
            <person name="Vaughn R."/>
            <person name="Liu B."/>
            <person name="Li W."/>
            <person name="Simpson S."/>
            <person name="Scheffler B."/>
            <person name="Saski C."/>
            <person name="Grover C."/>
            <person name="Hu G."/>
            <person name="Conover J."/>
            <person name="Carlson J."/>
            <person name="Shu S."/>
            <person name="Boston L."/>
            <person name="Williams M."/>
            <person name="Peterson D."/>
            <person name="Mcgee K."/>
            <person name="Jones D."/>
            <person name="Wendel J."/>
            <person name="Stelly D."/>
            <person name="Grimwood J."/>
            <person name="Schmutz J."/>
        </authorList>
    </citation>
    <scope>NUCLEOTIDE SEQUENCE [LARGE SCALE GENOMIC DNA]</scope>
    <source>
        <strain evidence="1">1808015.09</strain>
    </source>
</reference>
<dbReference type="PANTHER" id="PTHR34427:SF5">
    <property type="entry name" value="DUF4283 DOMAIN-CONTAINING PROTEIN"/>
    <property type="match status" value="1"/>
</dbReference>
<dbReference type="EMBL" id="CM017694">
    <property type="protein sequence ID" value="TYH10034.1"/>
    <property type="molecule type" value="Genomic_DNA"/>
</dbReference>
<dbReference type="SUPFAM" id="SSF56219">
    <property type="entry name" value="DNase I-like"/>
    <property type="match status" value="1"/>
</dbReference>
<proteinExistence type="predicted"/>
<dbReference type="AlphaFoldDB" id="A0A5D2FVL7"/>
<gene>
    <name evidence="1" type="ORF">ES288_A07G145700v1</name>
</gene>
<dbReference type="Gene3D" id="3.60.10.10">
    <property type="entry name" value="Endonuclease/exonuclease/phosphatase"/>
    <property type="match status" value="1"/>
</dbReference>
<evidence type="ECO:0000313" key="1">
    <source>
        <dbReference type="EMBL" id="TYH10034.1"/>
    </source>
</evidence>
<accession>A0A5D2FVL7</accession>
<protein>
    <submittedName>
        <fullName evidence="1">Uncharacterized protein</fullName>
    </submittedName>
</protein>
<sequence length="432" mass="50047">MAGVVQCHVEDELLWKYKKCLVGEVALFCELKSLADRITRMGFGDICVKRIQGNFFLIEIQDEELLEILKQREWSYLKEFFINIVPWLEILVFFERITWIEVSGVPMHCWNYEMFKRIAGKWGNLVSIGENLLGTNNFEKVEMLISISQVKKIDEMVLLEVGDVRFPVSVREVGWSEDIKNNVLKKPSNQAVIDESVLESEPTFGVEPEKGLDGTRIVSSESIMENAIENVNRKRHKKCKGLGSDGKIVAINRLVRIHRVDVCFLQETKLEKVSGDLVRRIWGEDYFEFRFAAEVGRSGGLITIWDKSSFITRKVYCTNRLIVVERNWCCEGWEGVLINVYTPNGLLEQKIFWVEILEVRDRFTYFWIVGGDSNAIRNKSDKSNCVGLLRGSKDFLSSLERCKLVDLPLLRRKFTWYGPENKKSGLDWFLGR</sequence>